<dbReference type="InterPro" id="IPR011333">
    <property type="entry name" value="SKP1/BTB/POZ_sf"/>
</dbReference>
<gene>
    <name evidence="1" type="ORF">MBM_06737</name>
</gene>
<dbReference type="GeneID" id="18762672"/>
<dbReference type="OrthoDB" id="194443at2759"/>
<name>K1WPR4_MARBU</name>
<dbReference type="Proteomes" id="UP000006753">
    <property type="component" value="Unassembled WGS sequence"/>
</dbReference>
<accession>K1WPR4</accession>
<reference evidence="1 2" key="1">
    <citation type="journal article" date="2012" name="BMC Genomics">
        <title>Sequencing the genome of Marssonina brunnea reveals fungus-poplar co-evolution.</title>
        <authorList>
            <person name="Zhu S."/>
            <person name="Cao Y.-Z."/>
            <person name="Jiang C."/>
            <person name="Tan B.-Y."/>
            <person name="Wang Z."/>
            <person name="Feng S."/>
            <person name="Zhang L."/>
            <person name="Su X.-H."/>
            <person name="Brejova B."/>
            <person name="Vinar T."/>
            <person name="Xu M."/>
            <person name="Wang M.-X."/>
            <person name="Zhang S.-G."/>
            <person name="Huang M.-R."/>
            <person name="Wu R."/>
            <person name="Zhou Y."/>
        </authorList>
    </citation>
    <scope>NUCLEOTIDE SEQUENCE [LARGE SCALE GENOMIC DNA]</scope>
    <source>
        <strain evidence="1 2">MB_m1</strain>
    </source>
</reference>
<organism evidence="1 2">
    <name type="scientific">Marssonina brunnea f. sp. multigermtubi (strain MB_m1)</name>
    <name type="common">Marssonina leaf spot fungus</name>
    <dbReference type="NCBI Taxonomy" id="1072389"/>
    <lineage>
        <taxon>Eukaryota</taxon>
        <taxon>Fungi</taxon>
        <taxon>Dikarya</taxon>
        <taxon>Ascomycota</taxon>
        <taxon>Pezizomycotina</taxon>
        <taxon>Leotiomycetes</taxon>
        <taxon>Helotiales</taxon>
        <taxon>Drepanopezizaceae</taxon>
        <taxon>Drepanopeziza</taxon>
    </lineage>
</organism>
<dbReference type="HOGENOM" id="CLU_1215005_0_0_1"/>
<evidence type="ECO:0000313" key="2">
    <source>
        <dbReference type="Proteomes" id="UP000006753"/>
    </source>
</evidence>
<dbReference type="EMBL" id="JH921443">
    <property type="protein sequence ID" value="EKD14976.1"/>
    <property type="molecule type" value="Genomic_DNA"/>
</dbReference>
<proteinExistence type="predicted"/>
<dbReference type="Gene3D" id="3.30.710.10">
    <property type="entry name" value="Potassium Channel Kv1.1, Chain A"/>
    <property type="match status" value="1"/>
</dbReference>
<keyword evidence="2" id="KW-1185">Reference proteome</keyword>
<dbReference type="AlphaFoldDB" id="K1WPR4"/>
<dbReference type="RefSeq" id="XP_007294626.1">
    <property type="nucleotide sequence ID" value="XM_007294564.1"/>
</dbReference>
<dbReference type="KEGG" id="mbe:MBM_06737"/>
<protein>
    <recommendedName>
        <fullName evidence="3">BTB domain-containing protein</fullName>
    </recommendedName>
</protein>
<evidence type="ECO:0008006" key="3">
    <source>
        <dbReference type="Google" id="ProtNLM"/>
    </source>
</evidence>
<evidence type="ECO:0000313" key="1">
    <source>
        <dbReference type="EMBL" id="EKD14976.1"/>
    </source>
</evidence>
<dbReference type="InParanoid" id="K1WPR4"/>
<sequence>MASSSSNREASVFTLASDYLKSPEELPSLYVTFIVGTKDIQQPFRLQRSVVCTISPVLNEIFKDFTEILRIEDVEKEVFEYLSVWVTTGQHQSVHDESRKLLGGRAAPVGFPAPVTLVKVWRLGERFRIPEFQNNTMRLLYAVLDITASQNTIISVVEFAWHDREPDMLKSLFVNKFAYCWWSGYVRELLPHLPSTMVFAIVDQLKRGGEAKRDIRDLRKSVEAFFVK</sequence>